<protein>
    <submittedName>
        <fullName evidence="1">Uncharacterized protein</fullName>
    </submittedName>
</protein>
<name>D6E9A5_9ACTN</name>
<sequence length="20" mass="2487">MLMVFFFQIWLSYEMPGLFS</sequence>
<dbReference type="Proteomes" id="UP000008805">
    <property type="component" value="Chromosome"/>
</dbReference>
<gene>
    <name evidence="1" type="ORF">GPA_18960</name>
</gene>
<dbReference type="KEGG" id="gpa:GPA_18960"/>
<dbReference type="AlphaFoldDB" id="D6E9A5"/>
<evidence type="ECO:0000313" key="1">
    <source>
        <dbReference type="EMBL" id="CBL04302.1"/>
    </source>
</evidence>
<dbReference type="HOGENOM" id="CLU_3428209_0_0_11"/>
<evidence type="ECO:0000313" key="2">
    <source>
        <dbReference type="Proteomes" id="UP000008805"/>
    </source>
</evidence>
<dbReference type="EMBL" id="FP929047">
    <property type="protein sequence ID" value="CBL04302.1"/>
    <property type="molecule type" value="Genomic_DNA"/>
</dbReference>
<reference evidence="1 2" key="2">
    <citation type="submission" date="2010-03" db="EMBL/GenBank/DDBJ databases">
        <authorList>
            <person name="Pajon A."/>
        </authorList>
    </citation>
    <scope>NUCLEOTIDE SEQUENCE [LARGE SCALE GENOMIC DNA]</scope>
    <source>
        <strain evidence="2">7-10-1-b</strain>
    </source>
</reference>
<keyword evidence="2" id="KW-1185">Reference proteome</keyword>
<reference evidence="1 2" key="1">
    <citation type="submission" date="2010-03" db="EMBL/GenBank/DDBJ databases">
        <title>The genome sequence of Gordonibacter pamelaeae 7-10-1-bT.</title>
        <authorList>
            <consortium name="metaHIT consortium -- http://www.metahit.eu/"/>
            <person name="Pajon A."/>
            <person name="Turner K."/>
            <person name="Parkhill J."/>
            <person name="Timmis K."/>
            <person name="Oxley A."/>
            <person name="Wurdemann D."/>
        </authorList>
    </citation>
    <scope>NUCLEOTIDE SEQUENCE [LARGE SCALE GENOMIC DNA]</scope>
    <source>
        <strain evidence="2">7-10-1-b</strain>
    </source>
</reference>
<accession>D6E9A5</accession>
<proteinExistence type="predicted"/>
<organism evidence="1 2">
    <name type="scientific">Gordonibacter pamelaeae 7-10-1-b</name>
    <dbReference type="NCBI Taxonomy" id="657308"/>
    <lineage>
        <taxon>Bacteria</taxon>
        <taxon>Bacillati</taxon>
        <taxon>Actinomycetota</taxon>
        <taxon>Coriobacteriia</taxon>
        <taxon>Eggerthellales</taxon>
        <taxon>Eggerthellaceae</taxon>
        <taxon>Gordonibacter</taxon>
    </lineage>
</organism>